<organism evidence="1 2">
    <name type="scientific">Pyrodictium abyssi</name>
    <dbReference type="NCBI Taxonomy" id="54256"/>
    <lineage>
        <taxon>Archaea</taxon>
        <taxon>Thermoproteota</taxon>
        <taxon>Thermoprotei</taxon>
        <taxon>Desulfurococcales</taxon>
        <taxon>Pyrodictiaceae</taxon>
        <taxon>Pyrodictium</taxon>
    </lineage>
</organism>
<evidence type="ECO:0000313" key="2">
    <source>
        <dbReference type="Proteomes" id="UP001341135"/>
    </source>
</evidence>
<accession>A0ABM8IXF4</accession>
<dbReference type="Proteomes" id="UP001341135">
    <property type="component" value="Chromosome"/>
</dbReference>
<name>A0ABM8IXF4_9CREN</name>
<gene>
    <name evidence="1" type="ORF">PABY_17730</name>
</gene>
<dbReference type="EMBL" id="AP028907">
    <property type="protein sequence ID" value="BES82206.1"/>
    <property type="molecule type" value="Genomic_DNA"/>
</dbReference>
<dbReference type="GeneID" id="89289781"/>
<protein>
    <submittedName>
        <fullName evidence="1">Uncharacterized protein</fullName>
    </submittedName>
</protein>
<reference evidence="1 2" key="1">
    <citation type="submission" date="2023-09" db="EMBL/GenBank/DDBJ databases">
        <title>Pyrofollis japonicus gen. nov. sp. nov., a novel member of the family Pyrodictiaceae isolated from the Iheya North hydrothermal field.</title>
        <authorList>
            <person name="Miyazaki U."/>
            <person name="Sanari M."/>
            <person name="Tame A."/>
            <person name="Kitajima M."/>
            <person name="Okamoto A."/>
            <person name="Sawayama S."/>
            <person name="Miyazaki J."/>
            <person name="Takai K."/>
            <person name="Nakagawa S."/>
        </authorList>
    </citation>
    <scope>NUCLEOTIDE SEQUENCE [LARGE SCALE GENOMIC DNA]</scope>
    <source>
        <strain evidence="1 2">AV2</strain>
    </source>
</reference>
<proteinExistence type="predicted"/>
<dbReference type="RefSeq" id="WP_338249303.1">
    <property type="nucleotide sequence ID" value="NZ_AP028907.1"/>
</dbReference>
<sequence>MGEGFFATARAWHRLPGYSTGYMLVEPMEPGAFQALYEEYRGRHGCSVDLDTFIRLVGASPGYLVDLCPRDRELLGEWLRGELHRLDHALDLAAEAAGLDRREAIRAAARLLGHPSTRRRNSR</sequence>
<keyword evidence="2" id="KW-1185">Reference proteome</keyword>
<evidence type="ECO:0000313" key="1">
    <source>
        <dbReference type="EMBL" id="BES82206.1"/>
    </source>
</evidence>